<dbReference type="InterPro" id="IPR020979">
    <property type="entry name" value="Uncharacterised_A0KLC6"/>
</dbReference>
<dbReference type="Pfam" id="PF12290">
    <property type="entry name" value="DUF3802"/>
    <property type="match status" value="1"/>
</dbReference>
<evidence type="ECO:0000313" key="2">
    <source>
        <dbReference type="Proteomes" id="UP001201273"/>
    </source>
</evidence>
<accession>A0ABS8WBZ2</accession>
<evidence type="ECO:0000313" key="1">
    <source>
        <dbReference type="EMBL" id="MCE2596544.1"/>
    </source>
</evidence>
<gene>
    <name evidence="1" type="ORF">K6Y31_17250</name>
</gene>
<dbReference type="RefSeq" id="WP_233054183.1">
    <property type="nucleotide sequence ID" value="NZ_JAIMJA010000021.1"/>
</dbReference>
<dbReference type="EMBL" id="JAIMJA010000021">
    <property type="protein sequence ID" value="MCE2596544.1"/>
    <property type="molecule type" value="Genomic_DNA"/>
</dbReference>
<comment type="caution">
    <text evidence="1">The sequence shown here is derived from an EMBL/GenBank/DDBJ whole genome shotgun (WGS) entry which is preliminary data.</text>
</comment>
<proteinExistence type="predicted"/>
<protein>
    <submittedName>
        <fullName evidence="1">DUF3802 family protein</fullName>
    </submittedName>
</protein>
<name>A0ABS8WBZ2_9GAMM</name>
<organism evidence="1 2">
    <name type="scientific">Motilimonas cestriensis</name>
    <dbReference type="NCBI Taxonomy" id="2742685"/>
    <lineage>
        <taxon>Bacteria</taxon>
        <taxon>Pseudomonadati</taxon>
        <taxon>Pseudomonadota</taxon>
        <taxon>Gammaproteobacteria</taxon>
        <taxon>Alteromonadales</taxon>
        <taxon>Alteromonadales genera incertae sedis</taxon>
        <taxon>Motilimonas</taxon>
    </lineage>
</organism>
<dbReference type="Proteomes" id="UP001201273">
    <property type="component" value="Unassembled WGS sequence"/>
</dbReference>
<keyword evidence="2" id="KW-1185">Reference proteome</keyword>
<sequence>MVIDSEGYIQLIHFLTDNLALFESKGCATQEDSVAEYVSDLIAESVMRVCIQHEHLDSTHRFEVVRETDAIVHDLEEVLSTVWHQAPTPQQKEFLTEFIGLIKNLFDTELRKFD</sequence>
<reference evidence="1 2" key="1">
    <citation type="journal article" date="2022" name="Environ. Microbiol. Rep.">
        <title>Eco-phylogenetic analyses reveal divergent evolution of vitamin B12 metabolism in the marine bacterial family 'Psychromonadaceae'.</title>
        <authorList>
            <person name="Jin X."/>
            <person name="Yang Y."/>
            <person name="Cao H."/>
            <person name="Gao B."/>
            <person name="Zhao Z."/>
        </authorList>
    </citation>
    <scope>NUCLEOTIDE SEQUENCE [LARGE SCALE GENOMIC DNA]</scope>
    <source>
        <strain evidence="1 2">MKS20</strain>
    </source>
</reference>